<dbReference type="SMART" id="SM00360">
    <property type="entry name" value="RRM"/>
    <property type="match status" value="1"/>
</dbReference>
<evidence type="ECO:0000259" key="6">
    <source>
        <dbReference type="PROSITE" id="PS50102"/>
    </source>
</evidence>
<evidence type="ECO:0000256" key="1">
    <source>
        <dbReference type="ARBA" id="ARBA00004604"/>
    </source>
</evidence>
<evidence type="ECO:0000313" key="7">
    <source>
        <dbReference type="Proteomes" id="UP000504607"/>
    </source>
</evidence>
<accession>A0A6I9RZD7</accession>
<evidence type="ECO:0000256" key="2">
    <source>
        <dbReference type="ARBA" id="ARBA00022884"/>
    </source>
</evidence>
<protein>
    <submittedName>
        <fullName evidence="8 9">Uncharacterized protein LOC105054589 isoform X1</fullName>
    </submittedName>
</protein>
<dbReference type="RefSeq" id="XP_010934430.1">
    <property type="nucleotide sequence ID" value="XM_010936128.3"/>
</dbReference>
<dbReference type="CDD" id="cd12226">
    <property type="entry name" value="RRM_NOL8"/>
    <property type="match status" value="1"/>
</dbReference>
<keyword evidence="3" id="KW-0539">Nucleus</keyword>
<dbReference type="Pfam" id="PF00076">
    <property type="entry name" value="RRM_1"/>
    <property type="match status" value="1"/>
</dbReference>
<dbReference type="SUPFAM" id="SSF54928">
    <property type="entry name" value="RNA-binding domain, RBD"/>
    <property type="match status" value="1"/>
</dbReference>
<dbReference type="Gene3D" id="3.30.70.330">
    <property type="match status" value="1"/>
</dbReference>
<comment type="subcellular location">
    <subcellularLocation>
        <location evidence="1">Nucleus</location>
        <location evidence="1">Nucleolus</location>
    </subcellularLocation>
</comment>
<dbReference type="GeneID" id="105054589"/>
<dbReference type="OrthoDB" id="21643at2759"/>
<keyword evidence="7" id="KW-1185">Reference proteome</keyword>
<evidence type="ECO:0000256" key="4">
    <source>
        <dbReference type="PROSITE-ProRule" id="PRU00176"/>
    </source>
</evidence>
<feature type="region of interest" description="Disordered" evidence="5">
    <location>
        <begin position="460"/>
        <end position="490"/>
    </location>
</feature>
<proteinExistence type="predicted"/>
<dbReference type="AlphaFoldDB" id="A0A6I9RZD7"/>
<dbReference type="Proteomes" id="UP000504607">
    <property type="component" value="Chromosome 12"/>
</dbReference>
<dbReference type="PANTHER" id="PTHR23099">
    <property type="entry name" value="TRANSCRIPTIONAL REGULATOR"/>
    <property type="match status" value="1"/>
</dbReference>
<dbReference type="InterPro" id="IPR012677">
    <property type="entry name" value="Nucleotide-bd_a/b_plait_sf"/>
</dbReference>
<evidence type="ECO:0000313" key="8">
    <source>
        <dbReference type="RefSeq" id="XP_010934430.1"/>
    </source>
</evidence>
<evidence type="ECO:0000256" key="5">
    <source>
        <dbReference type="SAM" id="MobiDB-lite"/>
    </source>
</evidence>
<evidence type="ECO:0000256" key="3">
    <source>
        <dbReference type="ARBA" id="ARBA00023242"/>
    </source>
</evidence>
<dbReference type="KEGG" id="egu:105054589"/>
<gene>
    <name evidence="8 9" type="primary">LOC105054589</name>
</gene>
<sequence>MEGVPDSQVTRVFIGGLSASVTSADIEKTFASLGRVNNVEFVRSIDRSFAFMEFEPNSDKALAKLFATYNGCTWKGGKLRLEKAKEHYLARLKREWAEDVNLATTVHLDMKKDAEHLKMSECLDQEKMQFRIFFPKLRKVKILPFKGTGKHKYSFQRTEVPPLPLHFCDCEEHYELSKTVGQDYLSSLNKAAYEKERSIMTSVMNKLFQKEETEISASGMIKLAENENTMDPSNNDIQVKETEEIQEADADNLVTNIGMGQSGDMLAQLRGRETLLVNQESRLAKLKPFKNKLMRNKAHSQKQQKTALSGASEVVLNQESGPMVAGKTAEDEFTSILPRNKIPEGHQELETVTEAPVLNSQMEVERSTVESTRSNSWIQKSSWKDLVGGLGNNSFSISNVLPGISSLETKLPNASGPDTITSAAKKRKVQTEVEGSKSLEVKRDIQQKQDVAPDLVELPRKGDRNKAVVEDGTGEPQENGQQQHKRTIPKVNIGEVCTFMRSAESEKQWTKAKSALSRYLKKKSNGNKDSKLLKRMSTHGK</sequence>
<feature type="domain" description="RRM" evidence="6">
    <location>
        <begin position="10"/>
        <end position="86"/>
    </location>
</feature>
<feature type="compositionally biased region" description="Basic and acidic residues" evidence="5">
    <location>
        <begin position="460"/>
        <end position="469"/>
    </location>
</feature>
<dbReference type="InterPro" id="IPR035979">
    <property type="entry name" value="RBD_domain_sf"/>
</dbReference>
<feature type="region of interest" description="Disordered" evidence="5">
    <location>
        <begin position="518"/>
        <end position="541"/>
    </location>
</feature>
<evidence type="ECO:0000313" key="9">
    <source>
        <dbReference type="RefSeq" id="XP_029123275.1"/>
    </source>
</evidence>
<reference evidence="8 9" key="1">
    <citation type="submission" date="2025-04" db="UniProtKB">
        <authorList>
            <consortium name="RefSeq"/>
        </authorList>
    </citation>
    <scope>IDENTIFICATION</scope>
</reference>
<name>A0A6I9RZD7_ELAGV</name>
<dbReference type="PANTHER" id="PTHR23099:SF0">
    <property type="entry name" value="GERM CELL NUCLEAR ACIDIC PROTEIN"/>
    <property type="match status" value="1"/>
</dbReference>
<dbReference type="InterPro" id="IPR000504">
    <property type="entry name" value="RRM_dom"/>
</dbReference>
<organism evidence="7 8">
    <name type="scientific">Elaeis guineensis var. tenera</name>
    <name type="common">Oil palm</name>
    <dbReference type="NCBI Taxonomy" id="51953"/>
    <lineage>
        <taxon>Eukaryota</taxon>
        <taxon>Viridiplantae</taxon>
        <taxon>Streptophyta</taxon>
        <taxon>Embryophyta</taxon>
        <taxon>Tracheophyta</taxon>
        <taxon>Spermatophyta</taxon>
        <taxon>Magnoliopsida</taxon>
        <taxon>Liliopsida</taxon>
        <taxon>Arecaceae</taxon>
        <taxon>Arecoideae</taxon>
        <taxon>Cocoseae</taxon>
        <taxon>Elaeidinae</taxon>
        <taxon>Elaeis</taxon>
    </lineage>
</organism>
<dbReference type="InterPro" id="IPR034138">
    <property type="entry name" value="NOP8_RRM"/>
</dbReference>
<dbReference type="RefSeq" id="XP_029123275.1">
    <property type="nucleotide sequence ID" value="XM_029267442.1"/>
</dbReference>
<keyword evidence="2 4" id="KW-0694">RNA-binding</keyword>
<dbReference type="PROSITE" id="PS50102">
    <property type="entry name" value="RRM"/>
    <property type="match status" value="1"/>
</dbReference>
<dbReference type="GO" id="GO:0005730">
    <property type="term" value="C:nucleolus"/>
    <property type="evidence" value="ECO:0007669"/>
    <property type="project" value="UniProtKB-SubCell"/>
</dbReference>
<dbReference type="GO" id="GO:0003723">
    <property type="term" value="F:RNA binding"/>
    <property type="evidence" value="ECO:0007669"/>
    <property type="project" value="UniProtKB-UniRule"/>
</dbReference>